<keyword evidence="3" id="KW-1185">Reference proteome</keyword>
<dbReference type="AlphaFoldDB" id="A0A2N3IEG9"/>
<name>A0A2N3IEG9_9BACT</name>
<gene>
    <name evidence="2" type="ORF">BZG01_03030</name>
</gene>
<keyword evidence="1" id="KW-0732">Signal</keyword>
<feature type="chain" id="PRO_5014762167" description="Capsule assembly Wzi family protein" evidence="1">
    <location>
        <begin position="21"/>
        <end position="495"/>
    </location>
</feature>
<reference evidence="2 3" key="1">
    <citation type="journal article" date="2017" name="Front. Microbiol.">
        <title>Labilibaculum manganireducens gen. nov., sp. nov. and Labilibaculum filiforme sp. nov., Novel Bacteroidetes Isolated from Subsurface Sediments of the Baltic Sea.</title>
        <authorList>
            <person name="Vandieken V."/>
            <person name="Marshall I.P."/>
            <person name="Niemann H."/>
            <person name="Engelen B."/>
            <person name="Cypionka H."/>
        </authorList>
    </citation>
    <scope>NUCLEOTIDE SEQUENCE [LARGE SCALE GENOMIC DNA]</scope>
    <source>
        <strain evidence="2 3">59.10-2M</strain>
    </source>
</reference>
<protein>
    <recommendedName>
        <fullName evidence="4">Capsule assembly Wzi family protein</fullName>
    </recommendedName>
</protein>
<dbReference type="InterPro" id="IPR038636">
    <property type="entry name" value="Wzi_sf"/>
</dbReference>
<dbReference type="RefSeq" id="WP_101308357.1">
    <property type="nucleotide sequence ID" value="NZ_MVDE01000003.1"/>
</dbReference>
<comment type="caution">
    <text evidence="2">The sequence shown here is derived from an EMBL/GenBank/DDBJ whole genome shotgun (WGS) entry which is preliminary data.</text>
</comment>
<evidence type="ECO:0000313" key="3">
    <source>
        <dbReference type="Proteomes" id="UP000233618"/>
    </source>
</evidence>
<proteinExistence type="predicted"/>
<evidence type="ECO:0000313" key="2">
    <source>
        <dbReference type="EMBL" id="PKQ68707.1"/>
    </source>
</evidence>
<evidence type="ECO:0000256" key="1">
    <source>
        <dbReference type="SAM" id="SignalP"/>
    </source>
</evidence>
<organism evidence="2 3">
    <name type="scientific">Labilibaculum manganireducens</name>
    <dbReference type="NCBI Taxonomy" id="1940525"/>
    <lineage>
        <taxon>Bacteria</taxon>
        <taxon>Pseudomonadati</taxon>
        <taxon>Bacteroidota</taxon>
        <taxon>Bacteroidia</taxon>
        <taxon>Marinilabiliales</taxon>
        <taxon>Marinifilaceae</taxon>
        <taxon>Labilibaculum</taxon>
    </lineage>
</organism>
<evidence type="ECO:0008006" key="4">
    <source>
        <dbReference type="Google" id="ProtNLM"/>
    </source>
</evidence>
<dbReference type="Proteomes" id="UP000233618">
    <property type="component" value="Unassembled WGS sequence"/>
</dbReference>
<feature type="signal peptide" evidence="1">
    <location>
        <begin position="1"/>
        <end position="20"/>
    </location>
</feature>
<dbReference type="EMBL" id="MVDE01000003">
    <property type="protein sequence ID" value="PKQ68707.1"/>
    <property type="molecule type" value="Genomic_DNA"/>
</dbReference>
<sequence length="495" mass="55768">MYKKNLYLLILLFASGQTLFGQKKKVNYETEISAQVSSKSNLPFWMVTNKYGIVPDENSGIANFKIYSTPAKNIKGIDFNYGASLVGSRASESKFFIDELYVSAEWKKISINLGMQHRDVQFDGLSVTNNDLLYSGNARMYPELKFQLKEFIPLPFSNNWLWVKGSFGNGIMCDDRYVDKTNVHHKNAFLRIGKKKGLSFTIGLDHYAQWGGTSPKWGNLGGFDAFADAVLVRGGKVLIDENGNESISESYNKSGNHIGQNMFEFSYSTSKIESVLSFKNIYEDKSGDFKHINKVNDWNVSLFVKMKNKKLISSFLYEYYYTKDQGGYSIRPNHPIEPVIGFDGYFSNGIFQSGWTNHQRIIGLPLFTASINDGVVGGISNNAVVAHHFGITGVVGKFKYKTLLTFSENYGRALLVNDGQGNQEENYSKSYTYPNGLSQQSYLMEVIFPRWKAVPFEVSTSIAVDRGKYLDNNIGFQIKLVKTGILSGKKKLTNK</sequence>
<dbReference type="Gene3D" id="2.40.160.130">
    <property type="entry name" value="Capsule assembly protein Wzi"/>
    <property type="match status" value="1"/>
</dbReference>
<accession>A0A2N3IEG9</accession>